<dbReference type="GO" id="GO:0003677">
    <property type="term" value="F:DNA binding"/>
    <property type="evidence" value="ECO:0007669"/>
    <property type="project" value="UniProtKB-KW"/>
</dbReference>
<keyword evidence="5" id="KW-0131">Cell cycle</keyword>
<comment type="subcellular location">
    <subcellularLocation>
        <location evidence="1">Nucleus</location>
    </subcellularLocation>
</comment>
<dbReference type="WBParaSite" id="PSAMB.scaffold4821size13447.g25276.t1">
    <property type="protein sequence ID" value="PSAMB.scaffold4821size13447.g25276.t1"/>
    <property type="gene ID" value="PSAMB.scaffold4821size13447.g25276"/>
</dbReference>
<evidence type="ECO:0000256" key="6">
    <source>
        <dbReference type="ARBA" id="ARBA00038447"/>
    </source>
</evidence>
<dbReference type="InterPro" id="IPR018607">
    <property type="entry name" value="Ctf8"/>
</dbReference>
<keyword evidence="7" id="KW-1185">Reference proteome</keyword>
<organism evidence="7 8">
    <name type="scientific">Plectus sambesii</name>
    <dbReference type="NCBI Taxonomy" id="2011161"/>
    <lineage>
        <taxon>Eukaryota</taxon>
        <taxon>Metazoa</taxon>
        <taxon>Ecdysozoa</taxon>
        <taxon>Nematoda</taxon>
        <taxon>Chromadorea</taxon>
        <taxon>Plectida</taxon>
        <taxon>Plectina</taxon>
        <taxon>Plectoidea</taxon>
        <taxon>Plectidae</taxon>
        <taxon>Plectus</taxon>
    </lineage>
</organism>
<keyword evidence="3" id="KW-0238">DNA-binding</keyword>
<proteinExistence type="inferred from homology"/>
<dbReference type="AlphaFoldDB" id="A0A914WNG5"/>
<evidence type="ECO:0000256" key="4">
    <source>
        <dbReference type="ARBA" id="ARBA00023242"/>
    </source>
</evidence>
<sequence length="110" mass="12064">MQIPIRMTGDRIDEWVIIELQGALESSLGGDLSGKEIGTLSYTKEGAPVLIVGHHALFGKEVALDKPLGVLVKKQQQESQEQCAPAFDIVASVKRKIVFKSRPRPIVTQK</sequence>
<evidence type="ECO:0000256" key="5">
    <source>
        <dbReference type="ARBA" id="ARBA00023306"/>
    </source>
</evidence>
<keyword evidence="4" id="KW-0539">Nucleus</keyword>
<dbReference type="PANTHER" id="PTHR28605">
    <property type="entry name" value="CTF8, CHROMOSOME TRANSMISSION FIDELITY FACTOR 8 HOMOLOG (S. CEREVISIAE)"/>
    <property type="match status" value="1"/>
</dbReference>
<reference evidence="8" key="1">
    <citation type="submission" date="2022-11" db="UniProtKB">
        <authorList>
            <consortium name="WormBaseParasite"/>
        </authorList>
    </citation>
    <scope>IDENTIFICATION</scope>
</reference>
<evidence type="ECO:0000256" key="2">
    <source>
        <dbReference type="ARBA" id="ARBA00022705"/>
    </source>
</evidence>
<evidence type="ECO:0000313" key="7">
    <source>
        <dbReference type="Proteomes" id="UP000887566"/>
    </source>
</evidence>
<dbReference type="PANTHER" id="PTHR28605:SF1">
    <property type="entry name" value="CHROMOSOME TRANSMISSION FIDELITY FACTOR 8"/>
    <property type="match status" value="1"/>
</dbReference>
<accession>A0A914WNG5</accession>
<dbReference type="Pfam" id="PF09696">
    <property type="entry name" value="Ctf8"/>
    <property type="match status" value="1"/>
</dbReference>
<keyword evidence="2" id="KW-0235">DNA replication</keyword>
<protein>
    <submittedName>
        <fullName evidence="8">Chromosome transmission fidelity protein 8</fullName>
    </submittedName>
</protein>
<evidence type="ECO:0000256" key="3">
    <source>
        <dbReference type="ARBA" id="ARBA00023125"/>
    </source>
</evidence>
<dbReference type="GO" id="GO:0031390">
    <property type="term" value="C:Ctf18 RFC-like complex"/>
    <property type="evidence" value="ECO:0007669"/>
    <property type="project" value="InterPro"/>
</dbReference>
<dbReference type="GO" id="GO:0007064">
    <property type="term" value="P:mitotic sister chromatid cohesion"/>
    <property type="evidence" value="ECO:0007669"/>
    <property type="project" value="InterPro"/>
</dbReference>
<name>A0A914WNG5_9BILA</name>
<dbReference type="Proteomes" id="UP000887566">
    <property type="component" value="Unplaced"/>
</dbReference>
<evidence type="ECO:0000256" key="1">
    <source>
        <dbReference type="ARBA" id="ARBA00004123"/>
    </source>
</evidence>
<comment type="similarity">
    <text evidence="6">Belongs to the CTF8 family.</text>
</comment>
<evidence type="ECO:0000313" key="8">
    <source>
        <dbReference type="WBParaSite" id="PSAMB.scaffold4821size13447.g25276.t1"/>
    </source>
</evidence>
<dbReference type="GO" id="GO:0006260">
    <property type="term" value="P:DNA replication"/>
    <property type="evidence" value="ECO:0007669"/>
    <property type="project" value="UniProtKB-KW"/>
</dbReference>